<organism evidence="1 2">
    <name type="scientific">Pseudomonas amygdali pv. lachrymans</name>
    <name type="common">Pseudomonas syringae pv. lachrymans</name>
    <dbReference type="NCBI Taxonomy" id="53707"/>
    <lineage>
        <taxon>Bacteria</taxon>
        <taxon>Pseudomonadati</taxon>
        <taxon>Pseudomonadota</taxon>
        <taxon>Gammaproteobacteria</taxon>
        <taxon>Pseudomonadales</taxon>
        <taxon>Pseudomonadaceae</taxon>
        <taxon>Pseudomonas</taxon>
        <taxon>Pseudomonas amygdali</taxon>
    </lineage>
</organism>
<reference evidence="1 2" key="2">
    <citation type="submission" date="2015-10" db="EMBL/GenBank/DDBJ databases">
        <title>Comparative genomics and high-throughput reverse genetic screens identify a new phytobacterial MAMP and an Arabidopsis receptor required for immune elicitation.</title>
        <authorList>
            <person name="Mott G.A."/>
            <person name="Thakur S."/>
            <person name="Wang P.W."/>
            <person name="Desveaux D."/>
            <person name="Guttman D.S."/>
        </authorList>
    </citation>
    <scope>NUCLEOTIDE SEQUENCE [LARGE SCALE GENOMIC DNA]</scope>
    <source>
        <strain evidence="1 2">107</strain>
    </source>
</reference>
<gene>
    <name evidence="1" type="ORF">AC499_0686</name>
</gene>
<evidence type="ECO:0000313" key="1">
    <source>
        <dbReference type="EMBL" id="KPC17484.1"/>
    </source>
</evidence>
<keyword evidence="2" id="KW-1185">Reference proteome</keyword>
<proteinExistence type="predicted"/>
<comment type="caution">
    <text evidence="1">The sequence shown here is derived from an EMBL/GenBank/DDBJ whole genome shotgun (WGS) entry which is preliminary data.</text>
</comment>
<name>A0ABR5KS74_PSEAV</name>
<accession>A0ABR5KS74</accession>
<dbReference type="EMBL" id="LGLK01000057">
    <property type="protein sequence ID" value="KPC17484.1"/>
    <property type="molecule type" value="Genomic_DNA"/>
</dbReference>
<protein>
    <submittedName>
        <fullName evidence="1">Uncharacterized protein</fullName>
    </submittedName>
</protein>
<sequence>MGRTDNSQVIKSVPEALIRKLIKTRQTSFSLDEEGSDIPL</sequence>
<dbReference type="Proteomes" id="UP000037943">
    <property type="component" value="Unassembled WGS sequence"/>
</dbReference>
<reference evidence="1 2" key="1">
    <citation type="submission" date="2015-07" db="EMBL/GenBank/DDBJ databases">
        <authorList>
            <person name="O'Brien H.E."/>
            <person name="Thakur S."/>
            <person name="Gong Y."/>
            <person name="Wang P.W."/>
            <person name="Guttman D.S."/>
        </authorList>
    </citation>
    <scope>NUCLEOTIDE SEQUENCE [LARGE SCALE GENOMIC DNA]</scope>
    <source>
        <strain evidence="1 2">107</strain>
    </source>
</reference>
<evidence type="ECO:0000313" key="2">
    <source>
        <dbReference type="Proteomes" id="UP000037943"/>
    </source>
</evidence>